<keyword evidence="2" id="KW-1185">Reference proteome</keyword>
<proteinExistence type="predicted"/>
<comment type="caution">
    <text evidence="1">The sequence shown here is derived from an EMBL/GenBank/DDBJ whole genome shotgun (WGS) entry which is preliminary data.</text>
</comment>
<dbReference type="Proteomes" id="UP000628984">
    <property type="component" value="Unassembled WGS sequence"/>
</dbReference>
<organism evidence="1 2">
    <name type="scientific">Gemmobacter lanyuensis</name>
    <dbReference type="NCBI Taxonomy" id="1054497"/>
    <lineage>
        <taxon>Bacteria</taxon>
        <taxon>Pseudomonadati</taxon>
        <taxon>Pseudomonadota</taxon>
        <taxon>Alphaproteobacteria</taxon>
        <taxon>Rhodobacterales</taxon>
        <taxon>Paracoccaceae</taxon>
        <taxon>Gemmobacter</taxon>
    </lineage>
</organism>
<accession>A0A918IVK3</accession>
<gene>
    <name evidence="1" type="ORF">GCM10011452_23650</name>
</gene>
<reference evidence="1" key="1">
    <citation type="journal article" date="2014" name="Int. J. Syst. Evol. Microbiol.">
        <title>Complete genome sequence of Corynebacterium casei LMG S-19264T (=DSM 44701T), isolated from a smear-ripened cheese.</title>
        <authorList>
            <consortium name="US DOE Joint Genome Institute (JGI-PGF)"/>
            <person name="Walter F."/>
            <person name="Albersmeier A."/>
            <person name="Kalinowski J."/>
            <person name="Ruckert C."/>
        </authorList>
    </citation>
    <scope>NUCLEOTIDE SEQUENCE</scope>
    <source>
        <strain evidence="1">KCTC 23714</strain>
    </source>
</reference>
<name>A0A918IVK3_9RHOB</name>
<dbReference type="AlphaFoldDB" id="A0A918IVK3"/>
<dbReference type="EMBL" id="BMYQ01000007">
    <property type="protein sequence ID" value="GGW34544.1"/>
    <property type="molecule type" value="Genomic_DNA"/>
</dbReference>
<protein>
    <submittedName>
        <fullName evidence="1">Uncharacterized protein</fullName>
    </submittedName>
</protein>
<evidence type="ECO:0000313" key="1">
    <source>
        <dbReference type="EMBL" id="GGW34544.1"/>
    </source>
</evidence>
<reference evidence="1" key="2">
    <citation type="submission" date="2020-09" db="EMBL/GenBank/DDBJ databases">
        <authorList>
            <person name="Sun Q."/>
            <person name="Kim S."/>
        </authorList>
    </citation>
    <scope>NUCLEOTIDE SEQUENCE</scope>
    <source>
        <strain evidence="1">KCTC 23714</strain>
    </source>
</reference>
<dbReference type="RefSeq" id="WP_189634080.1">
    <property type="nucleotide sequence ID" value="NZ_BMYQ01000007.1"/>
</dbReference>
<evidence type="ECO:0000313" key="2">
    <source>
        <dbReference type="Proteomes" id="UP000628984"/>
    </source>
</evidence>
<sequence>MHKILPGLLIALGLIVALGLEATAFILQPQAVSTGPLVVVSLPWGQDPALIVAAAGGQVIGPARAPLAVLAMGATAEALNHAGAFAVLDGTAASFLCGTEEEE</sequence>